<keyword evidence="2" id="KW-1133">Transmembrane helix</keyword>
<dbReference type="OrthoDB" id="1101105at2759"/>
<dbReference type="EnsemblPlants" id="PNT61702">
    <property type="protein sequence ID" value="PNT61702"/>
    <property type="gene ID" value="BRADI_5g19210v3"/>
</dbReference>
<name>A0A2K2CI46_BRADI</name>
<dbReference type="PANTHER" id="PTHR33512:SF1">
    <property type="entry name" value="PROTEIN, PUTATIVE (DUF1191)-RELATED"/>
    <property type="match status" value="1"/>
</dbReference>
<proteinExistence type="predicted"/>
<dbReference type="RefSeq" id="XP_010227229.2">
    <property type="nucleotide sequence ID" value="XM_010228927.3"/>
</dbReference>
<evidence type="ECO:0000313" key="5">
    <source>
        <dbReference type="Proteomes" id="UP000008810"/>
    </source>
</evidence>
<dbReference type="AlphaFoldDB" id="A0A2K2CI46"/>
<dbReference type="PANTHER" id="PTHR33512">
    <property type="entry name" value="PROTEIN, PUTATIVE (DUF1191)-RELATED"/>
    <property type="match status" value="1"/>
</dbReference>
<reference evidence="4" key="3">
    <citation type="submission" date="2018-08" db="UniProtKB">
        <authorList>
            <consortium name="EnsemblPlants"/>
        </authorList>
    </citation>
    <scope>IDENTIFICATION</scope>
    <source>
        <strain evidence="4">cv. Bd21</strain>
    </source>
</reference>
<keyword evidence="5" id="KW-1185">Reference proteome</keyword>
<feature type="transmembrane region" description="Helical" evidence="2">
    <location>
        <begin position="322"/>
        <end position="347"/>
    </location>
</feature>
<dbReference type="InterPro" id="IPR010605">
    <property type="entry name" value="DUF1191"/>
</dbReference>
<dbReference type="GeneID" id="100844541"/>
<dbReference type="Proteomes" id="UP000008810">
    <property type="component" value="Chromosome 5"/>
</dbReference>
<evidence type="ECO:0000313" key="3">
    <source>
        <dbReference type="EMBL" id="PNT61702.1"/>
    </source>
</evidence>
<evidence type="ECO:0000313" key="4">
    <source>
        <dbReference type="EnsemblPlants" id="PNT61702"/>
    </source>
</evidence>
<sequence length="398" mass="42014">MLHSQAIRSRTKEYNATVANAVMRCHLHSDRFALPFAIMLGFASPTKMSPCRPNCLTLLLVFPASMTTGPSREALVLLMLATAVVVTLAPPLLLCDALQLQDAALIDDVVMEAAEEWYNDKRNSHRIRTGATYPLSLPGSLAPIEAGVSRLRAGSLARHGFRGFGEFSVPPGVLVVTRRGDRAPDAHHVLAVRVNLRNLSAVYEDYAASSGGYRIASPVLGLMFYGIDAASAASLEVLATAETAILVNFSMAVPALQPGVVPLCMAVARNGSVAVTGVRVQGGSNVCHVLDQGHVALVLGGVGDGDGAADQEAVGEASKWKLALFGAALGAGGTVLLGLVLVAMLSVRRRKSEMAEMERRAYEEEALRVSMVGLVRAPSASGSRTTPDELEGEYRATL</sequence>
<organism evidence="3">
    <name type="scientific">Brachypodium distachyon</name>
    <name type="common">Purple false brome</name>
    <name type="synonym">Trachynia distachya</name>
    <dbReference type="NCBI Taxonomy" id="15368"/>
    <lineage>
        <taxon>Eukaryota</taxon>
        <taxon>Viridiplantae</taxon>
        <taxon>Streptophyta</taxon>
        <taxon>Embryophyta</taxon>
        <taxon>Tracheophyta</taxon>
        <taxon>Spermatophyta</taxon>
        <taxon>Magnoliopsida</taxon>
        <taxon>Liliopsida</taxon>
        <taxon>Poales</taxon>
        <taxon>Poaceae</taxon>
        <taxon>BOP clade</taxon>
        <taxon>Pooideae</taxon>
        <taxon>Stipodae</taxon>
        <taxon>Brachypodieae</taxon>
        <taxon>Brachypodium</taxon>
    </lineage>
</organism>
<dbReference type="Pfam" id="PF06697">
    <property type="entry name" value="DUF1191"/>
    <property type="match status" value="1"/>
</dbReference>
<keyword evidence="2" id="KW-0472">Membrane</keyword>
<reference evidence="3 4" key="1">
    <citation type="journal article" date="2010" name="Nature">
        <title>Genome sequencing and analysis of the model grass Brachypodium distachyon.</title>
        <authorList>
            <consortium name="International Brachypodium Initiative"/>
        </authorList>
    </citation>
    <scope>NUCLEOTIDE SEQUENCE [LARGE SCALE GENOMIC DNA]</scope>
    <source>
        <strain evidence="3 4">Bd21</strain>
    </source>
</reference>
<gene>
    <name evidence="4" type="primary">LOC100844541</name>
    <name evidence="3" type="ORF">BRADI_5g19210v3</name>
</gene>
<keyword evidence="2" id="KW-0812">Transmembrane</keyword>
<evidence type="ECO:0000256" key="1">
    <source>
        <dbReference type="SAM" id="MobiDB-lite"/>
    </source>
</evidence>
<dbReference type="Gramene" id="PNT61702">
    <property type="protein sequence ID" value="PNT61702"/>
    <property type="gene ID" value="BRADI_5g19210v3"/>
</dbReference>
<accession>A0A2K2CI46</accession>
<dbReference type="EMBL" id="CM000884">
    <property type="protein sequence ID" value="PNT61702.1"/>
    <property type="molecule type" value="Genomic_DNA"/>
</dbReference>
<reference evidence="3" key="2">
    <citation type="submission" date="2017-06" db="EMBL/GenBank/DDBJ databases">
        <title>WGS assembly of Brachypodium distachyon.</title>
        <authorList>
            <consortium name="The International Brachypodium Initiative"/>
            <person name="Lucas S."/>
            <person name="Harmon-Smith M."/>
            <person name="Lail K."/>
            <person name="Tice H."/>
            <person name="Grimwood J."/>
            <person name="Bruce D."/>
            <person name="Barry K."/>
            <person name="Shu S."/>
            <person name="Lindquist E."/>
            <person name="Wang M."/>
            <person name="Pitluck S."/>
            <person name="Vogel J.P."/>
            <person name="Garvin D.F."/>
            <person name="Mockler T.C."/>
            <person name="Schmutz J."/>
            <person name="Rokhsar D."/>
            <person name="Bevan M.W."/>
        </authorList>
    </citation>
    <scope>NUCLEOTIDE SEQUENCE</scope>
    <source>
        <strain evidence="3">Bd21</strain>
    </source>
</reference>
<feature type="region of interest" description="Disordered" evidence="1">
    <location>
        <begin position="378"/>
        <end position="398"/>
    </location>
</feature>
<dbReference type="ExpressionAtlas" id="A0A2K2CI46">
    <property type="expression patterns" value="baseline"/>
</dbReference>
<evidence type="ECO:0000256" key="2">
    <source>
        <dbReference type="SAM" id="Phobius"/>
    </source>
</evidence>
<dbReference type="KEGG" id="bdi:100844541"/>
<feature type="transmembrane region" description="Helical" evidence="2">
    <location>
        <begin position="74"/>
        <end position="94"/>
    </location>
</feature>
<dbReference type="STRING" id="15368.A0A2K2CI46"/>
<dbReference type="FunCoup" id="A0A2K2CI46">
    <property type="interactions" value="817"/>
</dbReference>
<protein>
    <submittedName>
        <fullName evidence="3 4">Uncharacterized protein</fullName>
    </submittedName>
</protein>